<feature type="region of interest" description="Disordered" evidence="7">
    <location>
        <begin position="1"/>
        <end position="27"/>
    </location>
</feature>
<evidence type="ECO:0000259" key="9">
    <source>
        <dbReference type="Pfam" id="PF01694"/>
    </source>
</evidence>
<dbReference type="Gene3D" id="1.20.1540.10">
    <property type="entry name" value="Rhomboid-like"/>
    <property type="match status" value="1"/>
</dbReference>
<dbReference type="InterPro" id="IPR050925">
    <property type="entry name" value="Rhomboid_protease_S54"/>
</dbReference>
<comment type="subcellular location">
    <subcellularLocation>
        <location evidence="1">Membrane</location>
        <topology evidence="1">Multi-pass membrane protein</topology>
    </subcellularLocation>
</comment>
<evidence type="ECO:0000256" key="2">
    <source>
        <dbReference type="ARBA" id="ARBA00009045"/>
    </source>
</evidence>
<evidence type="ECO:0000256" key="8">
    <source>
        <dbReference type="SAM" id="Phobius"/>
    </source>
</evidence>
<sequence length="312" mass="33883">MKCEAVTDLPRPDDGTGTEEPRPPGSVPVCYRHPERESYIRCQRCGRFICPDCQRQAAVGFQCVECVREAARTMPTIRTRFGGVVRGGGAVVTKVILGLNVAVFALTFLLGPAFEQWLMLIGRPWFLTPEIGEAPGVAGGAYWRLLTAAFLHLDLWHLLINMFSLWVLGPPLEYLLGRFRFAALYLGSALAGSAVAYAFTSPLVPVVGASGAIFGLFGATVVLARRMRADMSWFVGILAINIVLNVVFRSFLSWQGHLGGFLAGLAIGAALVYAPRERRDLVQALGFALVMAATIGLIVWRTSQLTGDYAGF</sequence>
<keyword evidence="4" id="KW-0378">Hydrolase</keyword>
<protein>
    <submittedName>
        <fullName evidence="10">Membrane associated rhomboid family serine protease</fullName>
    </submittedName>
</protein>
<accession>A0A3D9V4R1</accession>
<gene>
    <name evidence="10" type="ORF">DFJ64_1919</name>
</gene>
<keyword evidence="11" id="KW-1185">Reference proteome</keyword>
<evidence type="ECO:0000313" key="11">
    <source>
        <dbReference type="Proteomes" id="UP000256485"/>
    </source>
</evidence>
<dbReference type="EMBL" id="QTUC01000001">
    <property type="protein sequence ID" value="REF36507.1"/>
    <property type="molecule type" value="Genomic_DNA"/>
</dbReference>
<feature type="compositionally biased region" description="Basic and acidic residues" evidence="7">
    <location>
        <begin position="1"/>
        <end position="22"/>
    </location>
</feature>
<dbReference type="InterPro" id="IPR022764">
    <property type="entry name" value="Peptidase_S54_rhomboid_dom"/>
</dbReference>
<proteinExistence type="inferred from homology"/>
<dbReference type="GO" id="GO:0006508">
    <property type="term" value="P:proteolysis"/>
    <property type="evidence" value="ECO:0007669"/>
    <property type="project" value="UniProtKB-KW"/>
</dbReference>
<feature type="transmembrane region" description="Helical" evidence="8">
    <location>
        <begin position="95"/>
        <end position="114"/>
    </location>
</feature>
<dbReference type="Proteomes" id="UP000256485">
    <property type="component" value="Unassembled WGS sequence"/>
</dbReference>
<feature type="transmembrane region" description="Helical" evidence="8">
    <location>
        <begin position="254"/>
        <end position="274"/>
    </location>
</feature>
<keyword evidence="5 8" id="KW-1133">Transmembrane helix</keyword>
<reference evidence="10 11" key="1">
    <citation type="submission" date="2018-08" db="EMBL/GenBank/DDBJ databases">
        <title>Sequencing the genomes of 1000 actinobacteria strains.</title>
        <authorList>
            <person name="Klenk H.-P."/>
        </authorList>
    </citation>
    <scope>NUCLEOTIDE SEQUENCE [LARGE SCALE GENOMIC DNA]</scope>
    <source>
        <strain evidence="10 11">DSM 22891</strain>
    </source>
</reference>
<dbReference type="GO" id="GO:0004252">
    <property type="term" value="F:serine-type endopeptidase activity"/>
    <property type="evidence" value="ECO:0007669"/>
    <property type="project" value="InterPro"/>
</dbReference>
<feature type="transmembrane region" description="Helical" evidence="8">
    <location>
        <begin position="281"/>
        <end position="300"/>
    </location>
</feature>
<evidence type="ECO:0000256" key="1">
    <source>
        <dbReference type="ARBA" id="ARBA00004141"/>
    </source>
</evidence>
<dbReference type="InterPro" id="IPR035952">
    <property type="entry name" value="Rhomboid-like_sf"/>
</dbReference>
<evidence type="ECO:0000256" key="3">
    <source>
        <dbReference type="ARBA" id="ARBA00022692"/>
    </source>
</evidence>
<dbReference type="PANTHER" id="PTHR43731">
    <property type="entry name" value="RHOMBOID PROTEASE"/>
    <property type="match status" value="1"/>
</dbReference>
<feature type="domain" description="Peptidase S54 rhomboid" evidence="9">
    <location>
        <begin position="141"/>
        <end position="272"/>
    </location>
</feature>
<keyword evidence="10" id="KW-0645">Protease</keyword>
<evidence type="ECO:0000313" key="10">
    <source>
        <dbReference type="EMBL" id="REF36507.1"/>
    </source>
</evidence>
<evidence type="ECO:0000256" key="4">
    <source>
        <dbReference type="ARBA" id="ARBA00022801"/>
    </source>
</evidence>
<dbReference type="Pfam" id="PF01694">
    <property type="entry name" value="Rhomboid"/>
    <property type="match status" value="1"/>
</dbReference>
<comment type="similarity">
    <text evidence="2">Belongs to the peptidase S54 family.</text>
</comment>
<feature type="transmembrane region" description="Helical" evidence="8">
    <location>
        <begin position="149"/>
        <end position="169"/>
    </location>
</feature>
<dbReference type="AlphaFoldDB" id="A0A3D9V4R1"/>
<feature type="transmembrane region" description="Helical" evidence="8">
    <location>
        <begin position="181"/>
        <end position="200"/>
    </location>
</feature>
<dbReference type="GO" id="GO:0016020">
    <property type="term" value="C:membrane"/>
    <property type="evidence" value="ECO:0007669"/>
    <property type="project" value="UniProtKB-SubCell"/>
</dbReference>
<keyword evidence="6 8" id="KW-0472">Membrane</keyword>
<evidence type="ECO:0000256" key="5">
    <source>
        <dbReference type="ARBA" id="ARBA00022989"/>
    </source>
</evidence>
<dbReference type="SUPFAM" id="SSF144091">
    <property type="entry name" value="Rhomboid-like"/>
    <property type="match status" value="1"/>
</dbReference>
<feature type="transmembrane region" description="Helical" evidence="8">
    <location>
        <begin position="206"/>
        <end position="224"/>
    </location>
</feature>
<dbReference type="PANTHER" id="PTHR43731:SF14">
    <property type="entry name" value="PRESENILIN-ASSOCIATED RHOMBOID-LIKE PROTEIN, MITOCHONDRIAL"/>
    <property type="match status" value="1"/>
</dbReference>
<keyword evidence="3 8" id="KW-0812">Transmembrane</keyword>
<organism evidence="10 11">
    <name type="scientific">Thermasporomyces composti</name>
    <dbReference type="NCBI Taxonomy" id="696763"/>
    <lineage>
        <taxon>Bacteria</taxon>
        <taxon>Bacillati</taxon>
        <taxon>Actinomycetota</taxon>
        <taxon>Actinomycetes</taxon>
        <taxon>Propionibacteriales</taxon>
        <taxon>Nocardioidaceae</taxon>
        <taxon>Thermasporomyces</taxon>
    </lineage>
</organism>
<comment type="caution">
    <text evidence="10">The sequence shown here is derived from an EMBL/GenBank/DDBJ whole genome shotgun (WGS) entry which is preliminary data.</text>
</comment>
<evidence type="ECO:0000256" key="7">
    <source>
        <dbReference type="SAM" id="MobiDB-lite"/>
    </source>
</evidence>
<name>A0A3D9V4R1_THECX</name>
<feature type="transmembrane region" description="Helical" evidence="8">
    <location>
        <begin position="231"/>
        <end position="248"/>
    </location>
</feature>
<evidence type="ECO:0000256" key="6">
    <source>
        <dbReference type="ARBA" id="ARBA00023136"/>
    </source>
</evidence>